<organism evidence="1">
    <name type="scientific">Cyanobacterium aponinum AL20115</name>
    <dbReference type="NCBI Taxonomy" id="3090662"/>
    <lineage>
        <taxon>Bacteria</taxon>
        <taxon>Bacillati</taxon>
        <taxon>Cyanobacteriota</taxon>
        <taxon>Cyanophyceae</taxon>
        <taxon>Oscillatoriophycideae</taxon>
        <taxon>Chroococcales</taxon>
        <taxon>Geminocystaceae</taxon>
        <taxon>Cyanobacterium</taxon>
    </lineage>
</organism>
<evidence type="ECO:0000313" key="1">
    <source>
        <dbReference type="EMBL" id="WPF88901.1"/>
    </source>
</evidence>
<protein>
    <submittedName>
        <fullName evidence="1">Uncharacterized protein</fullName>
    </submittedName>
</protein>
<sequence length="342" mass="39934">MLIVYSMPSGIGWSVITYMVKLAQELLEADLLIVSSDKSFSKIDQLKIFFPRLNSKLSQESCLLICPSPTSLLSIMEIMNWRKRFRFIAAWIIDSFWVDRIPKSIKMTRHFDHFFVMRKEDVNEWEQQTKTPTTYLPWGADVLRLGSDNSDRIVDLTRVGRQPPQWEDDKATLSECQKFNLKFQGRPKPYDDALVNQQKIMEIYSQSKFLLAFSNLASPSNYTHPLKEYITARWVDALACGATVAGIPPNCFCTQELLWEGSLLDLNTIDRNEGLKVIIDAVQSWTPEKAQNNYYHALKKLDWRWRFLKIANIFNETPKLLSDELELIREKIEQINFNKQEY</sequence>
<dbReference type="AlphaFoldDB" id="A0AAF1C5H6"/>
<dbReference type="EMBL" id="CP138348">
    <property type="protein sequence ID" value="WPF88901.1"/>
    <property type="molecule type" value="Genomic_DNA"/>
</dbReference>
<accession>A0AAF1C5H6</accession>
<reference evidence="1" key="1">
    <citation type="submission" date="2023-11" db="EMBL/GenBank/DDBJ databases">
        <title>Genome sequence of Cyanobacterium aponinum BCRC AL20115.</title>
        <authorList>
            <person name="Chang H.-Y."/>
            <person name="Lin K.-M."/>
            <person name="Hsueh H.-T."/>
            <person name="Chu H.-A."/>
            <person name="Kuo C.-H."/>
        </authorList>
    </citation>
    <scope>NUCLEOTIDE SEQUENCE</scope>
    <source>
        <strain evidence="1">AL20115</strain>
    </source>
</reference>
<gene>
    <name evidence="1" type="ORF">SAY89_01120</name>
</gene>
<proteinExistence type="predicted"/>
<dbReference type="RefSeq" id="WP_320001672.1">
    <property type="nucleotide sequence ID" value="NZ_CP138348.1"/>
</dbReference>
<name>A0AAF1C5H6_9CHRO</name>